<accession>A0A5B7E0U5</accession>
<dbReference type="Proteomes" id="UP000324222">
    <property type="component" value="Unassembled WGS sequence"/>
</dbReference>
<organism evidence="2 3">
    <name type="scientific">Portunus trituberculatus</name>
    <name type="common">Swimming crab</name>
    <name type="synonym">Neptunus trituberculatus</name>
    <dbReference type="NCBI Taxonomy" id="210409"/>
    <lineage>
        <taxon>Eukaryota</taxon>
        <taxon>Metazoa</taxon>
        <taxon>Ecdysozoa</taxon>
        <taxon>Arthropoda</taxon>
        <taxon>Crustacea</taxon>
        <taxon>Multicrustacea</taxon>
        <taxon>Malacostraca</taxon>
        <taxon>Eumalacostraca</taxon>
        <taxon>Eucarida</taxon>
        <taxon>Decapoda</taxon>
        <taxon>Pleocyemata</taxon>
        <taxon>Brachyura</taxon>
        <taxon>Eubrachyura</taxon>
        <taxon>Portunoidea</taxon>
        <taxon>Portunidae</taxon>
        <taxon>Portuninae</taxon>
        <taxon>Portunus</taxon>
    </lineage>
</organism>
<gene>
    <name evidence="2" type="ORF">E2C01_020567</name>
</gene>
<name>A0A5B7E0U5_PORTR</name>
<reference evidence="2 3" key="1">
    <citation type="submission" date="2019-05" db="EMBL/GenBank/DDBJ databases">
        <title>Another draft genome of Portunus trituberculatus and its Hox gene families provides insights of decapod evolution.</title>
        <authorList>
            <person name="Jeong J.-H."/>
            <person name="Song I."/>
            <person name="Kim S."/>
            <person name="Choi T."/>
            <person name="Kim D."/>
            <person name="Ryu S."/>
            <person name="Kim W."/>
        </authorList>
    </citation>
    <scope>NUCLEOTIDE SEQUENCE [LARGE SCALE GENOMIC DNA]</scope>
    <source>
        <tissue evidence="2">Muscle</tissue>
    </source>
</reference>
<dbReference type="EMBL" id="VSRR010001740">
    <property type="protein sequence ID" value="MPC27398.1"/>
    <property type="molecule type" value="Genomic_DNA"/>
</dbReference>
<keyword evidence="3" id="KW-1185">Reference proteome</keyword>
<evidence type="ECO:0000256" key="1">
    <source>
        <dbReference type="SAM" id="MobiDB-lite"/>
    </source>
</evidence>
<sequence length="90" mass="10094">MFHSVFSPFAYGGSLILLLEQFRLHELCCSWINEWITLEFDSYYDDPQLTERREAAAGGLHQGRVRPVEQEPGPAVCRGPEGLPGEGEEG</sequence>
<proteinExistence type="predicted"/>
<protein>
    <submittedName>
        <fullName evidence="2">Uncharacterized protein</fullName>
    </submittedName>
</protein>
<evidence type="ECO:0000313" key="3">
    <source>
        <dbReference type="Proteomes" id="UP000324222"/>
    </source>
</evidence>
<comment type="caution">
    <text evidence="2">The sequence shown here is derived from an EMBL/GenBank/DDBJ whole genome shotgun (WGS) entry which is preliminary data.</text>
</comment>
<dbReference type="AlphaFoldDB" id="A0A5B7E0U5"/>
<feature type="region of interest" description="Disordered" evidence="1">
    <location>
        <begin position="56"/>
        <end position="90"/>
    </location>
</feature>
<evidence type="ECO:0000313" key="2">
    <source>
        <dbReference type="EMBL" id="MPC27398.1"/>
    </source>
</evidence>